<dbReference type="Proteomes" id="UP001239213">
    <property type="component" value="Unassembled WGS sequence"/>
</dbReference>
<name>A0AAI9UX47_9PEZI</name>
<dbReference type="EMBL" id="MPDP01000264">
    <property type="protein sequence ID" value="KAK1464691.1"/>
    <property type="molecule type" value="Genomic_DNA"/>
</dbReference>
<proteinExistence type="predicted"/>
<keyword evidence="2" id="KW-1185">Reference proteome</keyword>
<sequence length="929" mass="105026">MCGLPEASMVPAHKQFYLSAPGKISHSRRLIYLWPITNLTLGQNQCGPPSFTIHLGYLFFTERRSIFKNTRNPTYRLHTEAQPDDGRISKLAVKNRPSVPCGYVTYVILELQFLVSGWSQAMMRAHPGWRALLCASGPLIEVAVQTHPLSAVVLPASLNVARSATILYDLVISLGALYVEDKPAILEPLGPQILEPVTSDNIFRLRLCVVWFLVPGRGNHRLLPGAGCCSFRTTRDPRPASRYASAWVFFPPFLGVISGYLASGSKFRSRQTDLTLLFSGFPRRAFHPLDLVFIRYNHIHFLHARQDTKEPASTFVSKSTLDTLSRNYHRLPRYPDDRKVVQVEENPSTSRATPPGANTTILIHPRLTPNYKPHNHLSFTFARFCQPASLIQKPCAKRQVWQTIGLDDACEECLTWFPDQYPCRRPRYQSITWAETGRMLSFGWFPNDYLEEEQAASTMGYRRYFAGDERDQTIEGARFTPWKTPLDNFIITSRKCMISTMFEFSSDSKSLSWFLSGSRSIVTNNGGGKFLRQLVDPGDLGGMSQLQILDVFGDSSRKRCFPRRLSLSRCRCCAVAVALSLSHLGEDIRPLVEQDFIVLLVQTPGELNVVCGVASDDSSYAEGAFPNNMNPSLPEHFSITSLDPILAFTSNGRLYNIARDGNPRVLCFRLAKSVRVKLGTYHTIQYCMTKHLQMHSLLGHSGNKWAETYTFMCSASMAPFPYLKSDEEGVEGFSPSFVPSPHIGPVIPIPFKLASPIRPRLTAASAGTNYGPYLRYSDTNSGSWLSDPQLSTGEGGGGELFCYWGQSLLMYYQLRVTKQDLDAERRPTIHNVSDCLTKSIFACQRRRIDYMYSVLLSRSGWLLYLEPDITKLKEISMITEDSQYGHFKHLNNFDRCLDKTNKKSPDVRHQTYVRPTKYDHPRIPRIVEQ</sequence>
<comment type="caution">
    <text evidence="1">The sequence shown here is derived from an EMBL/GenBank/DDBJ whole genome shotgun (WGS) entry which is preliminary data.</text>
</comment>
<accession>A0AAI9UX47</accession>
<dbReference type="AlphaFoldDB" id="A0AAI9UX47"/>
<evidence type="ECO:0000313" key="1">
    <source>
        <dbReference type="EMBL" id="KAK1464691.1"/>
    </source>
</evidence>
<reference evidence="1" key="1">
    <citation type="submission" date="2016-11" db="EMBL/GenBank/DDBJ databases">
        <title>The genome sequence of Colletotrichum cuscutae.</title>
        <authorList>
            <person name="Baroncelli R."/>
        </authorList>
    </citation>
    <scope>NUCLEOTIDE SEQUENCE</scope>
    <source>
        <strain evidence="1">IMI 304802</strain>
    </source>
</reference>
<organism evidence="1 2">
    <name type="scientific">Colletotrichum cuscutae</name>
    <dbReference type="NCBI Taxonomy" id="1209917"/>
    <lineage>
        <taxon>Eukaryota</taxon>
        <taxon>Fungi</taxon>
        <taxon>Dikarya</taxon>
        <taxon>Ascomycota</taxon>
        <taxon>Pezizomycotina</taxon>
        <taxon>Sordariomycetes</taxon>
        <taxon>Hypocreomycetidae</taxon>
        <taxon>Glomerellales</taxon>
        <taxon>Glomerellaceae</taxon>
        <taxon>Colletotrichum</taxon>
        <taxon>Colletotrichum acutatum species complex</taxon>
    </lineage>
</organism>
<gene>
    <name evidence="1" type="ORF">CCUS01_07938</name>
</gene>
<protein>
    <submittedName>
        <fullName evidence="1">Uncharacterized protein</fullName>
    </submittedName>
</protein>
<evidence type="ECO:0000313" key="2">
    <source>
        <dbReference type="Proteomes" id="UP001239213"/>
    </source>
</evidence>